<organism evidence="7 8">
    <name type="scientific">Phocaeicola coprocola</name>
    <dbReference type="NCBI Taxonomy" id="310298"/>
    <lineage>
        <taxon>Bacteria</taxon>
        <taxon>Pseudomonadati</taxon>
        <taxon>Bacteroidota</taxon>
        <taxon>Bacteroidia</taxon>
        <taxon>Bacteroidales</taxon>
        <taxon>Bacteroidaceae</taxon>
        <taxon>Phocaeicola</taxon>
    </lineage>
</organism>
<evidence type="ECO:0000313" key="8">
    <source>
        <dbReference type="Proteomes" id="UP000285864"/>
    </source>
</evidence>
<keyword evidence="3" id="KW-0547">Nucleotide-binding</keyword>
<dbReference type="Gene3D" id="3.30.1490.330">
    <property type="match status" value="1"/>
</dbReference>
<dbReference type="EMBL" id="QRUU01000039">
    <property type="protein sequence ID" value="RGR94913.1"/>
    <property type="molecule type" value="Genomic_DNA"/>
</dbReference>
<evidence type="ECO:0000256" key="2">
    <source>
        <dbReference type="ARBA" id="ARBA00022723"/>
    </source>
</evidence>
<keyword evidence="8" id="KW-1185">Reference proteome</keyword>
<dbReference type="InterPro" id="IPR005494">
    <property type="entry name" value="GSPS_pre-ATP-grasp-like_dom"/>
</dbReference>
<dbReference type="SUPFAM" id="SSF56059">
    <property type="entry name" value="Glutathione synthetase ATP-binding domain-like"/>
    <property type="match status" value="1"/>
</dbReference>
<dbReference type="GO" id="GO:0005524">
    <property type="term" value="F:ATP binding"/>
    <property type="evidence" value="ECO:0007669"/>
    <property type="project" value="UniProtKB-KW"/>
</dbReference>
<dbReference type="GO" id="GO:0046872">
    <property type="term" value="F:metal ion binding"/>
    <property type="evidence" value="ECO:0007669"/>
    <property type="project" value="UniProtKB-KW"/>
</dbReference>
<accession>A0A412GJF4</accession>
<keyword evidence="2" id="KW-0479">Metal-binding</keyword>
<keyword evidence="5" id="KW-0460">Magnesium</keyword>
<dbReference type="GeneID" id="79859788"/>
<evidence type="ECO:0000256" key="4">
    <source>
        <dbReference type="ARBA" id="ARBA00022840"/>
    </source>
</evidence>
<gene>
    <name evidence="7" type="ORF">DWY20_09420</name>
</gene>
<keyword evidence="1" id="KW-0436">Ligase</keyword>
<dbReference type="InterPro" id="IPR016185">
    <property type="entry name" value="PreATP-grasp_dom_sf"/>
</dbReference>
<sequence length="376" mass="43709">MERFNMTPRSDYREKIEALGFDFHGDYWREEAYYRFTPAEIERLEEATREAYRMYCEAAEYIISEKPDFMERMLQIPAEVCERICESWNRDELSLYGRFDFLLDEKGVPRILEFNADTPTSLLEASVIQWQWKEECFPECDQYNGIHEGLVQSWKDIFPAGSNIHFVGALDDHEDTGTLQYLASTAMEAGYSTRVLDINSMNLQNGLFYDPSGECIQKCFKLYPWEWMIDESPDGCLAQVEWLEPIWKLVMSNKAILSILYELFPDSPYVLPCYLSRPQQGVFCKKPVFSREGHNVSVVDIRQWEEHALLKETEGDYNTGAYVYQEYVKPVAYSGRYPVIGSWIVGGEPAGIGIRENRTEITDNLSEFVPHIISCL</sequence>
<protein>
    <submittedName>
        <fullName evidence="7">Glutathionylspermidine synthase family protein</fullName>
    </submittedName>
</protein>
<evidence type="ECO:0000256" key="5">
    <source>
        <dbReference type="ARBA" id="ARBA00022842"/>
    </source>
</evidence>
<dbReference type="SUPFAM" id="SSF52440">
    <property type="entry name" value="PreATP-grasp domain"/>
    <property type="match status" value="1"/>
</dbReference>
<evidence type="ECO:0000256" key="1">
    <source>
        <dbReference type="ARBA" id="ARBA00022598"/>
    </source>
</evidence>
<reference evidence="7 8" key="1">
    <citation type="submission" date="2018-08" db="EMBL/GenBank/DDBJ databases">
        <title>A genome reference for cultivated species of the human gut microbiota.</title>
        <authorList>
            <person name="Zou Y."/>
            <person name="Xue W."/>
            <person name="Luo G."/>
        </authorList>
    </citation>
    <scope>NUCLEOTIDE SEQUENCE [LARGE SCALE GENOMIC DNA]</scope>
    <source>
        <strain evidence="7 8">AF24-2</strain>
    </source>
</reference>
<dbReference type="Proteomes" id="UP000285864">
    <property type="component" value="Unassembled WGS sequence"/>
</dbReference>
<evidence type="ECO:0000259" key="6">
    <source>
        <dbReference type="Pfam" id="PF03738"/>
    </source>
</evidence>
<dbReference type="GO" id="GO:0016874">
    <property type="term" value="F:ligase activity"/>
    <property type="evidence" value="ECO:0007669"/>
    <property type="project" value="UniProtKB-KW"/>
</dbReference>
<dbReference type="RefSeq" id="WP_118484661.1">
    <property type="nucleotide sequence ID" value="NZ_CALUHW010000058.1"/>
</dbReference>
<evidence type="ECO:0000256" key="3">
    <source>
        <dbReference type="ARBA" id="ARBA00022741"/>
    </source>
</evidence>
<evidence type="ECO:0000313" key="7">
    <source>
        <dbReference type="EMBL" id="RGR94913.1"/>
    </source>
</evidence>
<feature type="domain" description="Glutathionylspermidine synthase pre-ATP-grasp-like" evidence="6">
    <location>
        <begin position="13"/>
        <end position="373"/>
    </location>
</feature>
<comment type="caution">
    <text evidence="7">The sequence shown here is derived from an EMBL/GenBank/DDBJ whole genome shotgun (WGS) entry which is preliminary data.</text>
</comment>
<name>A0A412GJF4_9BACT</name>
<proteinExistence type="predicted"/>
<dbReference type="AlphaFoldDB" id="A0A412GJF4"/>
<keyword evidence="4" id="KW-0067">ATP-binding</keyword>
<dbReference type="Pfam" id="PF03738">
    <property type="entry name" value="GSP_synth"/>
    <property type="match status" value="1"/>
</dbReference>